<organism evidence="3 4">
    <name type="scientific">Nocardia jiangxiensis</name>
    <dbReference type="NCBI Taxonomy" id="282685"/>
    <lineage>
        <taxon>Bacteria</taxon>
        <taxon>Bacillati</taxon>
        <taxon>Actinomycetota</taxon>
        <taxon>Actinomycetes</taxon>
        <taxon>Mycobacteriales</taxon>
        <taxon>Nocardiaceae</taxon>
        <taxon>Nocardia</taxon>
    </lineage>
</organism>
<dbReference type="Gene3D" id="3.40.50.720">
    <property type="entry name" value="NAD(P)-binding Rossmann-like Domain"/>
    <property type="match status" value="1"/>
</dbReference>
<evidence type="ECO:0000313" key="3">
    <source>
        <dbReference type="EMBL" id="MFF3573372.1"/>
    </source>
</evidence>
<dbReference type="PANTHER" id="PTHR43477">
    <property type="entry name" value="DIHYDROANTICAPSIN 7-DEHYDROGENASE"/>
    <property type="match status" value="1"/>
</dbReference>
<dbReference type="SUPFAM" id="SSF51735">
    <property type="entry name" value="NAD(P)-binding Rossmann-fold domains"/>
    <property type="match status" value="1"/>
</dbReference>
<sequence length="144" mass="15886">MRTFEETCKDRWDEFSRVKLGFGIDEEYERETFSVSAEEREAIFEAAWQGTKDVDLRDNAVCPSMVETPMAHRIFRTAGRKETYEAMVPSGRLARPEEVAAAVAHLSSDEAGYVNGASYSIDGGSGVGYYKGPAADQIQSDGTV</sequence>
<evidence type="ECO:0000256" key="1">
    <source>
        <dbReference type="ARBA" id="ARBA00006484"/>
    </source>
</evidence>
<protein>
    <submittedName>
        <fullName evidence="3">SDR family oxidoreductase</fullName>
    </submittedName>
</protein>
<dbReference type="InterPro" id="IPR051122">
    <property type="entry name" value="SDR_DHRS6-like"/>
</dbReference>
<proteinExistence type="inferred from homology"/>
<comment type="caution">
    <text evidence="3">The sequence shown here is derived from an EMBL/GenBank/DDBJ whole genome shotgun (WGS) entry which is preliminary data.</text>
</comment>
<dbReference type="EMBL" id="JBIAQY010000018">
    <property type="protein sequence ID" value="MFF3573372.1"/>
    <property type="molecule type" value="Genomic_DNA"/>
</dbReference>
<gene>
    <name evidence="3" type="ORF">ACFYXQ_36990</name>
</gene>
<dbReference type="PRINTS" id="PR00081">
    <property type="entry name" value="GDHRDH"/>
</dbReference>
<dbReference type="Proteomes" id="UP001601992">
    <property type="component" value="Unassembled WGS sequence"/>
</dbReference>
<keyword evidence="2" id="KW-0560">Oxidoreductase</keyword>
<dbReference type="InterPro" id="IPR036291">
    <property type="entry name" value="NAD(P)-bd_dom_sf"/>
</dbReference>
<evidence type="ECO:0000313" key="4">
    <source>
        <dbReference type="Proteomes" id="UP001601992"/>
    </source>
</evidence>
<dbReference type="RefSeq" id="WP_040830040.1">
    <property type="nucleotide sequence ID" value="NZ_JBIAQY010000018.1"/>
</dbReference>
<dbReference type="InterPro" id="IPR002347">
    <property type="entry name" value="SDR_fam"/>
</dbReference>
<evidence type="ECO:0000256" key="2">
    <source>
        <dbReference type="ARBA" id="ARBA00023002"/>
    </source>
</evidence>
<comment type="similarity">
    <text evidence="1">Belongs to the short-chain dehydrogenases/reductases (SDR) family.</text>
</comment>
<name>A0ABW6SAU3_9NOCA</name>
<keyword evidence="4" id="KW-1185">Reference proteome</keyword>
<reference evidence="3 4" key="1">
    <citation type="submission" date="2024-10" db="EMBL/GenBank/DDBJ databases">
        <title>The Natural Products Discovery Center: Release of the First 8490 Sequenced Strains for Exploring Actinobacteria Biosynthetic Diversity.</title>
        <authorList>
            <person name="Kalkreuter E."/>
            <person name="Kautsar S.A."/>
            <person name="Yang D."/>
            <person name="Bader C.D."/>
            <person name="Teijaro C.N."/>
            <person name="Fluegel L."/>
            <person name="Davis C.M."/>
            <person name="Simpson J.R."/>
            <person name="Lauterbach L."/>
            <person name="Steele A.D."/>
            <person name="Gui C."/>
            <person name="Meng S."/>
            <person name="Li G."/>
            <person name="Viehrig K."/>
            <person name="Ye F."/>
            <person name="Su P."/>
            <person name="Kiefer A.F."/>
            <person name="Nichols A."/>
            <person name="Cepeda A.J."/>
            <person name="Yan W."/>
            <person name="Fan B."/>
            <person name="Jiang Y."/>
            <person name="Adhikari A."/>
            <person name="Zheng C.-J."/>
            <person name="Schuster L."/>
            <person name="Cowan T.M."/>
            <person name="Smanski M.J."/>
            <person name="Chevrette M.G."/>
            <person name="De Carvalho L.P.S."/>
            <person name="Shen B."/>
        </authorList>
    </citation>
    <scope>NUCLEOTIDE SEQUENCE [LARGE SCALE GENOMIC DNA]</scope>
    <source>
        <strain evidence="3 4">NPDC002593</strain>
    </source>
</reference>
<dbReference type="Pfam" id="PF13561">
    <property type="entry name" value="adh_short_C2"/>
    <property type="match status" value="1"/>
</dbReference>
<dbReference type="PANTHER" id="PTHR43477:SF1">
    <property type="entry name" value="DIHYDROANTICAPSIN 7-DEHYDROGENASE"/>
    <property type="match status" value="1"/>
</dbReference>
<accession>A0ABW6SAU3</accession>